<sequence length="208" mass="24479">MDGTYSPLLFLPREVLDRIIDFYLAFDYDDFEDTLRPYLLYMGETVYSRPLPALMLASKDLYRNLSPIVHKQAVLRVGVHGWSDRRIGFAVHGKLRFDRLEKLCLVVTTDHPNWNSWLSFFGEVIQSTKNLKTLVIDWAPRPVRSAGWTGRVHAKKEDEFFDMIKTPKELRLIQIYGNISSEWIGRLEGLVPHVVHYRNRWWREPGMD</sequence>
<evidence type="ECO:0000313" key="1">
    <source>
        <dbReference type="EMBL" id="KAK6950620.1"/>
    </source>
</evidence>
<reference evidence="1 2" key="1">
    <citation type="journal article" date="2024" name="Front Chem Biol">
        <title>Unveiling the potential of Daldinia eschscholtzii MFLUCC 19-0629 through bioactivity and bioinformatics studies for enhanced sustainable agriculture production.</title>
        <authorList>
            <person name="Brooks S."/>
            <person name="Weaver J.A."/>
            <person name="Klomchit A."/>
            <person name="Alharthi S.A."/>
            <person name="Onlamun T."/>
            <person name="Nurani R."/>
            <person name="Vong T.K."/>
            <person name="Alberti F."/>
            <person name="Greco C."/>
        </authorList>
    </citation>
    <scope>NUCLEOTIDE SEQUENCE [LARGE SCALE GENOMIC DNA]</scope>
    <source>
        <strain evidence="1">MFLUCC 19-0629</strain>
    </source>
</reference>
<dbReference type="Proteomes" id="UP001369815">
    <property type="component" value="Unassembled WGS sequence"/>
</dbReference>
<name>A0AAX6MD84_9PEZI</name>
<proteinExistence type="predicted"/>
<evidence type="ECO:0000313" key="2">
    <source>
        <dbReference type="Proteomes" id="UP001369815"/>
    </source>
</evidence>
<dbReference type="AlphaFoldDB" id="A0AAX6MD84"/>
<protein>
    <submittedName>
        <fullName evidence="1">Uncharacterized protein</fullName>
    </submittedName>
</protein>
<accession>A0AAX6MD84</accession>
<comment type="caution">
    <text evidence="1">The sequence shown here is derived from an EMBL/GenBank/DDBJ whole genome shotgun (WGS) entry which is preliminary data.</text>
</comment>
<keyword evidence="2" id="KW-1185">Reference proteome</keyword>
<dbReference type="EMBL" id="JBANMG010000007">
    <property type="protein sequence ID" value="KAK6950620.1"/>
    <property type="molecule type" value="Genomic_DNA"/>
</dbReference>
<organism evidence="1 2">
    <name type="scientific">Daldinia eschscholtzii</name>
    <dbReference type="NCBI Taxonomy" id="292717"/>
    <lineage>
        <taxon>Eukaryota</taxon>
        <taxon>Fungi</taxon>
        <taxon>Dikarya</taxon>
        <taxon>Ascomycota</taxon>
        <taxon>Pezizomycotina</taxon>
        <taxon>Sordariomycetes</taxon>
        <taxon>Xylariomycetidae</taxon>
        <taxon>Xylariales</taxon>
        <taxon>Hypoxylaceae</taxon>
        <taxon>Daldinia</taxon>
    </lineage>
</organism>
<gene>
    <name evidence="1" type="ORF">Daesc_007144</name>
</gene>